<keyword evidence="4" id="KW-1185">Reference proteome</keyword>
<organism evidence="3 4">
    <name type="scientific">Planifilum fimeticola</name>
    <dbReference type="NCBI Taxonomy" id="201975"/>
    <lineage>
        <taxon>Bacteria</taxon>
        <taxon>Bacillati</taxon>
        <taxon>Bacillota</taxon>
        <taxon>Bacilli</taxon>
        <taxon>Bacillales</taxon>
        <taxon>Thermoactinomycetaceae</taxon>
        <taxon>Planifilum</taxon>
    </lineage>
</organism>
<dbReference type="EMBL" id="PVNE01000019">
    <property type="protein sequence ID" value="PRX39910.1"/>
    <property type="molecule type" value="Genomic_DNA"/>
</dbReference>
<name>A0A2T0LD19_9BACL</name>
<dbReference type="InterPro" id="IPR036265">
    <property type="entry name" value="HIT-like_sf"/>
</dbReference>
<gene>
    <name evidence="3" type="ORF">CLV97_11971</name>
</gene>
<dbReference type="InterPro" id="IPR011146">
    <property type="entry name" value="HIT-like"/>
</dbReference>
<dbReference type="GO" id="GO:0016787">
    <property type="term" value="F:hydrolase activity"/>
    <property type="evidence" value="ECO:0007669"/>
    <property type="project" value="UniProtKB-KW"/>
</dbReference>
<comment type="caution">
    <text evidence="1">Lacks conserved residue(s) required for the propagation of feature annotation.</text>
</comment>
<proteinExistence type="predicted"/>
<comment type="caution">
    <text evidence="3">The sequence shown here is derived from an EMBL/GenBank/DDBJ whole genome shotgun (WGS) entry which is preliminary data.</text>
</comment>
<keyword evidence="3" id="KW-0378">Hydrolase</keyword>
<evidence type="ECO:0000313" key="3">
    <source>
        <dbReference type="EMBL" id="PRX39910.1"/>
    </source>
</evidence>
<dbReference type="AlphaFoldDB" id="A0A2T0LD19"/>
<evidence type="ECO:0000259" key="2">
    <source>
        <dbReference type="PROSITE" id="PS51084"/>
    </source>
</evidence>
<feature type="domain" description="HIT" evidence="2">
    <location>
        <begin position="9"/>
        <end position="110"/>
    </location>
</feature>
<protein>
    <submittedName>
        <fullName evidence="3">Diadenosine tetraphosphate (Ap4A) HIT family hydrolase</fullName>
    </submittedName>
</protein>
<evidence type="ECO:0000313" key="4">
    <source>
        <dbReference type="Proteomes" id="UP000237797"/>
    </source>
</evidence>
<dbReference type="Proteomes" id="UP000237797">
    <property type="component" value="Unassembled WGS sequence"/>
</dbReference>
<dbReference type="PROSITE" id="PS51084">
    <property type="entry name" value="HIT_2"/>
    <property type="match status" value="1"/>
</dbReference>
<accession>A0A2T0LD19</accession>
<sequence>MTGDWRRDPIGSALRGENPMVLAKMKSGFAVIGNTQFLPGYCLLLAYPRVESLNRLSLERRQDFLLDMSLIGEAVEQVCRPKRVNYSIYGNKDPFLHAHIFPRYDWEPEELKPYPVWRYSDEKWTDRRYQYNEENHGELRKKLKEALMDGMKQAYRR</sequence>
<evidence type="ECO:0000256" key="1">
    <source>
        <dbReference type="PROSITE-ProRule" id="PRU00464"/>
    </source>
</evidence>
<dbReference type="RefSeq" id="WP_245891511.1">
    <property type="nucleotide sequence ID" value="NZ_PVNE01000019.1"/>
</dbReference>
<reference evidence="3 4" key="1">
    <citation type="submission" date="2018-03" db="EMBL/GenBank/DDBJ databases">
        <title>Genomic Encyclopedia of Archaeal and Bacterial Type Strains, Phase II (KMG-II): from individual species to whole genera.</title>
        <authorList>
            <person name="Goeker M."/>
        </authorList>
    </citation>
    <scope>NUCLEOTIDE SEQUENCE [LARGE SCALE GENOMIC DNA]</scope>
    <source>
        <strain evidence="3 4">DSM 44946</strain>
    </source>
</reference>
<dbReference type="SUPFAM" id="SSF54197">
    <property type="entry name" value="HIT-like"/>
    <property type="match status" value="1"/>
</dbReference>
<dbReference type="Gene3D" id="3.30.428.10">
    <property type="entry name" value="HIT-like"/>
    <property type="match status" value="1"/>
</dbReference>